<dbReference type="PANTHER" id="PTHR35493:SF1">
    <property type="entry name" value="STRUCTURAL MAINTENANCE OF CHROMOSOMES PROTEIN"/>
    <property type="match status" value="1"/>
</dbReference>
<feature type="region of interest" description="Disordered" evidence="1">
    <location>
        <begin position="199"/>
        <end position="233"/>
    </location>
</feature>
<feature type="compositionally biased region" description="Basic and acidic residues" evidence="1">
    <location>
        <begin position="211"/>
        <end position="223"/>
    </location>
</feature>
<gene>
    <name evidence="2" type="ORF">SO802_014879</name>
</gene>
<reference evidence="2 3" key="1">
    <citation type="submission" date="2024-01" db="EMBL/GenBank/DDBJ databases">
        <title>A telomere-to-telomere, gap-free genome of sweet tea (Lithocarpus litseifolius).</title>
        <authorList>
            <person name="Zhou J."/>
        </authorList>
    </citation>
    <scope>NUCLEOTIDE SEQUENCE [LARGE SCALE GENOMIC DNA]</scope>
    <source>
        <strain evidence="2">Zhou-2022a</strain>
        <tissue evidence="2">Leaf</tissue>
    </source>
</reference>
<dbReference type="PANTHER" id="PTHR35493">
    <property type="entry name" value="STRUCTURAL MAINTENANCE OF CHROMOSOMES PROTEIN"/>
    <property type="match status" value="1"/>
</dbReference>
<comment type="caution">
    <text evidence="2">The sequence shown here is derived from an EMBL/GenBank/DDBJ whole genome shotgun (WGS) entry which is preliminary data.</text>
</comment>
<evidence type="ECO:0000313" key="3">
    <source>
        <dbReference type="Proteomes" id="UP001459277"/>
    </source>
</evidence>
<evidence type="ECO:0000256" key="1">
    <source>
        <dbReference type="SAM" id="MobiDB-lite"/>
    </source>
</evidence>
<keyword evidence="3" id="KW-1185">Reference proteome</keyword>
<accession>A0AAW2CS79</accession>
<organism evidence="2 3">
    <name type="scientific">Lithocarpus litseifolius</name>
    <dbReference type="NCBI Taxonomy" id="425828"/>
    <lineage>
        <taxon>Eukaryota</taxon>
        <taxon>Viridiplantae</taxon>
        <taxon>Streptophyta</taxon>
        <taxon>Embryophyta</taxon>
        <taxon>Tracheophyta</taxon>
        <taxon>Spermatophyta</taxon>
        <taxon>Magnoliopsida</taxon>
        <taxon>eudicotyledons</taxon>
        <taxon>Gunneridae</taxon>
        <taxon>Pentapetalae</taxon>
        <taxon>rosids</taxon>
        <taxon>fabids</taxon>
        <taxon>Fagales</taxon>
        <taxon>Fagaceae</taxon>
        <taxon>Lithocarpus</taxon>
    </lineage>
</organism>
<sequence>MTFFLQHLLRMLLYHFSDPSSSTEQLNKQLKPNSSSSSKALVVKSSKPFDLSSHTKSKPSNPNLATMVKKFMEKKTSFSSSKAVKMVIPSDVIAEDLKKTARKGTSFKGLHRSCLGLGMKRQCLTENTRTLAMVLRSERELLGMNKEQEMEISQLKFMLEENSTETRYLKGKTKSLRLDFGQEQSTIWSFEEQRKMHDLKRHNLSQNRGRTNRERTDLKRHDLGGPICSERAK</sequence>
<proteinExistence type="predicted"/>
<protein>
    <submittedName>
        <fullName evidence="2">Uncharacterized protein</fullName>
    </submittedName>
</protein>
<dbReference type="AlphaFoldDB" id="A0AAW2CS79"/>
<dbReference type="EMBL" id="JAZDWU010000005">
    <property type="protein sequence ID" value="KAL0001098.1"/>
    <property type="molecule type" value="Genomic_DNA"/>
</dbReference>
<evidence type="ECO:0000313" key="2">
    <source>
        <dbReference type="EMBL" id="KAL0001098.1"/>
    </source>
</evidence>
<dbReference type="Proteomes" id="UP001459277">
    <property type="component" value="Unassembled WGS sequence"/>
</dbReference>
<name>A0AAW2CS79_9ROSI</name>